<protein>
    <submittedName>
        <fullName evidence="1">Uncharacterized protein</fullName>
    </submittedName>
</protein>
<evidence type="ECO:0000313" key="2">
    <source>
        <dbReference type="Proteomes" id="UP000598227"/>
    </source>
</evidence>
<dbReference type="RefSeq" id="WP_192567429.1">
    <property type="nucleotide sequence ID" value="NZ_JACZEP010000005.1"/>
</dbReference>
<comment type="caution">
    <text evidence="1">The sequence shown here is derived from an EMBL/GenBank/DDBJ whole genome shotgun (WGS) entry which is preliminary data.</text>
</comment>
<accession>A0ABR9GR95</accession>
<proteinExistence type="predicted"/>
<evidence type="ECO:0000313" key="1">
    <source>
        <dbReference type="EMBL" id="MBE1206163.1"/>
    </source>
</evidence>
<name>A0ABR9GR95_9HYPH</name>
<dbReference type="Proteomes" id="UP000598227">
    <property type="component" value="Unassembled WGS sequence"/>
</dbReference>
<gene>
    <name evidence="1" type="ORF">IHE39_17870</name>
</gene>
<sequence length="62" mass="6941">MINHAEHQLDIEDLLKEPEGDYSAHALAHKYRLSLGQAVALIKVHGPSRTKLDAILAPQRYP</sequence>
<organism evidence="1 2">
    <name type="scientific">Aminobacter carboxidus</name>
    <dbReference type="NCBI Taxonomy" id="376165"/>
    <lineage>
        <taxon>Bacteria</taxon>
        <taxon>Pseudomonadati</taxon>
        <taxon>Pseudomonadota</taxon>
        <taxon>Alphaproteobacteria</taxon>
        <taxon>Hyphomicrobiales</taxon>
        <taxon>Phyllobacteriaceae</taxon>
        <taxon>Aminobacter</taxon>
    </lineage>
</organism>
<keyword evidence="2" id="KW-1185">Reference proteome</keyword>
<dbReference type="EMBL" id="JACZEP010000005">
    <property type="protein sequence ID" value="MBE1206163.1"/>
    <property type="molecule type" value="Genomic_DNA"/>
</dbReference>
<reference evidence="1 2" key="1">
    <citation type="submission" date="2020-09" db="EMBL/GenBank/DDBJ databases">
        <title>Draft Genome Sequence of Aminobacter carboxidus type strain DSM 1086, a soil Gram-negative carboxydobacterium.</title>
        <authorList>
            <person name="Turrini P."/>
            <person name="Tescari M."/>
            <person name="Artuso I."/>
            <person name="Lugli G.A."/>
            <person name="Frangipani E."/>
            <person name="Ventura M."/>
            <person name="Visca P."/>
        </authorList>
    </citation>
    <scope>NUCLEOTIDE SEQUENCE [LARGE SCALE GENOMIC DNA]</scope>
    <source>
        <strain evidence="1 2">DSM 1086</strain>
    </source>
</reference>